<name>A0A9Q1BQ79_HOLLE</name>
<feature type="region of interest" description="Disordered" evidence="7">
    <location>
        <begin position="504"/>
        <end position="553"/>
    </location>
</feature>
<evidence type="ECO:0000259" key="8">
    <source>
        <dbReference type="PROSITE" id="PS50888"/>
    </source>
</evidence>
<dbReference type="PANTHER" id="PTHR15741:SF37">
    <property type="entry name" value="LD38259P"/>
    <property type="match status" value="1"/>
</dbReference>
<dbReference type="PROSITE" id="PS50888">
    <property type="entry name" value="BHLH"/>
    <property type="match status" value="1"/>
</dbReference>
<keyword evidence="4" id="KW-0804">Transcription</keyword>
<dbReference type="GO" id="GO:0000981">
    <property type="term" value="F:DNA-binding transcription factor activity, RNA polymerase II-specific"/>
    <property type="evidence" value="ECO:0007669"/>
    <property type="project" value="TreeGrafter"/>
</dbReference>
<comment type="caution">
    <text evidence="9">The sequence shown here is derived from an EMBL/GenBank/DDBJ whole genome shotgun (WGS) entry which is preliminary data.</text>
</comment>
<sequence>MTKRDGLITGKTAHFERYGSKASPSNSRGNEFLEGDLRPGSPSKNNPQTQRFSLGGCNDGNFNVYRDSRSAPNSVPGSASGSRANSRPGSRPGSRLQSRCNSQESIIDLFDSMTLKYGQALDGSGPIEFKTPKPKRLAYTKMSYIDRVRINSAVWRSWHMQYIKKRKSAVCQFSSPLPETSTRLVSDVIQGRTALTGYKPEELGAVVRNYNKWRTFSKDVLAHRPVIQHSTPADSAEDHAIDLNSPHPPLSPGTGGKLVNDDLFKDFADTLFISRKKKHFTVPAPKKVTHMINYIPEYLQGDLSTLLPEVDDTFMNDLKSFEEILSKTPVKNDPRQLGLMDEVPNALYFSQDNFNSLMDVDMPQVIQAAGSSQYQTFPNFSYSQSPSTPQKSVSFSAPTTPHESASSSPGYQLPTAYDFSGPVQGFQQDNQQQQQQQPLTSHQPPVMQTMSNYNNSFQGTTEELVRGQGVSHHLVHQHPVLLQTLNNAPSLPQSSANTISTHNVTMRSDTRSPASSTPSPSGHKTPETKLEPVSPSNSACMGGASPVVTKPNNTISVGNFTYRLGDTTSNLSTEGWPNDKPKEIQWNTLTTTSGGGQGFEDLGSQLVTIMDNMGHHTISVCNNQIISTNRVPIFPAHASGGGDEPMDYGQFQQLVPQPSGGFRQPADVSMGSGLRSPGGSKRQSAGQIPASPFDAAINRKKSSGGLEHAMQSPRDEREAHPKSIPSSSHASNASSAASSPGNDENFETYYNSTKRKNRDNIEDKDDRALRRKRKHLDSEHKRRYNITSCLEELQKVIPNMNNGNPSRDQNKISTALLLQRAQEYIHALQDQKQALATEEEELKRKIEMLNTEIEQCQDALPDTGAPVNSQNDAQLYQMLDEYIDEEMEKSWKFWLFSKFARPLFKSFLSALKASTGASISADLITWVEESCRLRQLRPLAVSPVRQISKETSVLTDPSNLPEQVQEIARRESLARKNTPPPNL</sequence>
<dbReference type="SMART" id="SM00353">
    <property type="entry name" value="HLH"/>
    <property type="match status" value="1"/>
</dbReference>
<dbReference type="CDD" id="cd21739">
    <property type="entry name" value="NES2-NLS_ChREBP-like"/>
    <property type="match status" value="1"/>
</dbReference>
<dbReference type="EMBL" id="JAIZAY010000013">
    <property type="protein sequence ID" value="KAJ8030791.1"/>
    <property type="molecule type" value="Genomic_DNA"/>
</dbReference>
<evidence type="ECO:0000256" key="6">
    <source>
        <dbReference type="SAM" id="Coils"/>
    </source>
</evidence>
<dbReference type="Pfam" id="PF00010">
    <property type="entry name" value="HLH"/>
    <property type="match status" value="1"/>
</dbReference>
<feature type="compositionally biased region" description="Low complexity" evidence="7">
    <location>
        <begin position="511"/>
        <end position="521"/>
    </location>
</feature>
<feature type="region of interest" description="Disordered" evidence="7">
    <location>
        <begin position="636"/>
        <end position="767"/>
    </location>
</feature>
<feature type="region of interest" description="Disordered" evidence="7">
    <location>
        <begin position="1"/>
        <end position="100"/>
    </location>
</feature>
<feature type="region of interest" description="Disordered" evidence="7">
    <location>
        <begin position="232"/>
        <end position="255"/>
    </location>
</feature>
<evidence type="ECO:0000256" key="3">
    <source>
        <dbReference type="ARBA" id="ARBA00023125"/>
    </source>
</evidence>
<keyword evidence="3" id="KW-0238">DNA-binding</keyword>
<comment type="subcellular location">
    <subcellularLocation>
        <location evidence="1">Nucleus</location>
    </subcellularLocation>
</comment>
<accession>A0A9Q1BQ79</accession>
<gene>
    <name evidence="9" type="ORF">HOLleu_27299</name>
</gene>
<dbReference type="PANTHER" id="PTHR15741">
    <property type="entry name" value="BASIC HELIX-LOOP-HELIX ZIP TRANSCRIPTION FACTOR"/>
    <property type="match status" value="1"/>
</dbReference>
<feature type="compositionally biased region" description="Low complexity" evidence="7">
    <location>
        <begin position="726"/>
        <end position="739"/>
    </location>
</feature>
<keyword evidence="10" id="KW-1185">Reference proteome</keyword>
<dbReference type="OrthoDB" id="6022628at2759"/>
<dbReference type="AlphaFoldDB" id="A0A9Q1BQ79"/>
<dbReference type="InterPro" id="IPR036638">
    <property type="entry name" value="HLH_DNA-bd_sf"/>
</dbReference>
<feature type="compositionally biased region" description="Polar residues" evidence="7">
    <location>
        <begin position="42"/>
        <end position="52"/>
    </location>
</feature>
<feature type="region of interest" description="Disordered" evidence="7">
    <location>
        <begin position="380"/>
        <end position="454"/>
    </location>
</feature>
<feature type="compositionally biased region" description="Basic and acidic residues" evidence="7">
    <location>
        <begin position="758"/>
        <end position="767"/>
    </location>
</feature>
<evidence type="ECO:0000313" key="9">
    <source>
        <dbReference type="EMBL" id="KAJ8030791.1"/>
    </source>
</evidence>
<feature type="compositionally biased region" description="Low complexity" evidence="7">
    <location>
        <begin position="422"/>
        <end position="445"/>
    </location>
</feature>
<dbReference type="CDD" id="cd11405">
    <property type="entry name" value="bHLHzip_MLXIP_like"/>
    <property type="match status" value="1"/>
</dbReference>
<feature type="compositionally biased region" description="Polar residues" evidence="7">
    <location>
        <begin position="70"/>
        <end position="88"/>
    </location>
</feature>
<evidence type="ECO:0000256" key="1">
    <source>
        <dbReference type="ARBA" id="ARBA00004123"/>
    </source>
</evidence>
<protein>
    <submittedName>
        <fullName evidence="9">MLX-interacting protein</fullName>
    </submittedName>
</protein>
<keyword evidence="6" id="KW-0175">Coiled coil</keyword>
<evidence type="ECO:0000256" key="7">
    <source>
        <dbReference type="SAM" id="MobiDB-lite"/>
    </source>
</evidence>
<evidence type="ECO:0000256" key="4">
    <source>
        <dbReference type="ARBA" id="ARBA00023163"/>
    </source>
</evidence>
<feature type="domain" description="BHLH" evidence="8">
    <location>
        <begin position="770"/>
        <end position="828"/>
    </location>
</feature>
<dbReference type="GO" id="GO:0046983">
    <property type="term" value="F:protein dimerization activity"/>
    <property type="evidence" value="ECO:0007669"/>
    <property type="project" value="InterPro"/>
</dbReference>
<dbReference type="InterPro" id="IPR011598">
    <property type="entry name" value="bHLH_dom"/>
</dbReference>
<dbReference type="InterPro" id="IPR052207">
    <property type="entry name" value="Max-like/E-box_TFs"/>
</dbReference>
<reference evidence="9" key="1">
    <citation type="submission" date="2021-10" db="EMBL/GenBank/DDBJ databases">
        <title>Tropical sea cucumber genome reveals ecological adaptation and Cuvierian tubules defense mechanism.</title>
        <authorList>
            <person name="Chen T."/>
        </authorList>
    </citation>
    <scope>NUCLEOTIDE SEQUENCE</scope>
    <source>
        <strain evidence="9">Nanhai2018</strain>
        <tissue evidence="9">Muscle</tissue>
    </source>
</reference>
<dbReference type="GO" id="GO:0000978">
    <property type="term" value="F:RNA polymerase II cis-regulatory region sequence-specific DNA binding"/>
    <property type="evidence" value="ECO:0007669"/>
    <property type="project" value="TreeGrafter"/>
</dbReference>
<dbReference type="Proteomes" id="UP001152320">
    <property type="component" value="Chromosome 13"/>
</dbReference>
<feature type="compositionally biased region" description="Polar residues" evidence="7">
    <location>
        <begin position="380"/>
        <end position="410"/>
    </location>
</feature>
<dbReference type="GO" id="GO:0005634">
    <property type="term" value="C:nucleus"/>
    <property type="evidence" value="ECO:0007669"/>
    <property type="project" value="UniProtKB-SubCell"/>
</dbReference>
<organism evidence="9 10">
    <name type="scientific">Holothuria leucospilota</name>
    <name type="common">Black long sea cucumber</name>
    <name type="synonym">Mertensiothuria leucospilota</name>
    <dbReference type="NCBI Taxonomy" id="206669"/>
    <lineage>
        <taxon>Eukaryota</taxon>
        <taxon>Metazoa</taxon>
        <taxon>Echinodermata</taxon>
        <taxon>Eleutherozoa</taxon>
        <taxon>Echinozoa</taxon>
        <taxon>Holothuroidea</taxon>
        <taxon>Aspidochirotacea</taxon>
        <taxon>Aspidochirotida</taxon>
        <taxon>Holothuriidae</taxon>
        <taxon>Holothuria</taxon>
    </lineage>
</organism>
<keyword evidence="2" id="KW-0805">Transcription regulation</keyword>
<evidence type="ECO:0000313" key="10">
    <source>
        <dbReference type="Proteomes" id="UP001152320"/>
    </source>
</evidence>
<dbReference type="Gene3D" id="4.10.280.10">
    <property type="entry name" value="Helix-loop-helix DNA-binding domain"/>
    <property type="match status" value="1"/>
</dbReference>
<evidence type="ECO:0000256" key="2">
    <source>
        <dbReference type="ARBA" id="ARBA00023015"/>
    </source>
</evidence>
<feature type="coiled-coil region" evidence="6">
    <location>
        <begin position="818"/>
        <end position="859"/>
    </location>
</feature>
<dbReference type="SUPFAM" id="SSF47459">
    <property type="entry name" value="HLH, helix-loop-helix DNA-binding domain"/>
    <property type="match status" value="1"/>
</dbReference>
<keyword evidence="5" id="KW-0539">Nucleus</keyword>
<evidence type="ECO:0000256" key="5">
    <source>
        <dbReference type="ARBA" id="ARBA00023242"/>
    </source>
</evidence>
<proteinExistence type="predicted"/>